<protein>
    <submittedName>
        <fullName evidence="2">Uncharacterized protein</fullName>
    </submittedName>
</protein>
<accession>A0A4Y2IZF5</accession>
<evidence type="ECO:0000313" key="2">
    <source>
        <dbReference type="EMBL" id="GBM82286.1"/>
    </source>
</evidence>
<feature type="region of interest" description="Disordered" evidence="1">
    <location>
        <begin position="61"/>
        <end position="106"/>
    </location>
</feature>
<proteinExistence type="predicted"/>
<organism evidence="2 3">
    <name type="scientific">Araneus ventricosus</name>
    <name type="common">Orbweaver spider</name>
    <name type="synonym">Epeira ventricosa</name>
    <dbReference type="NCBI Taxonomy" id="182803"/>
    <lineage>
        <taxon>Eukaryota</taxon>
        <taxon>Metazoa</taxon>
        <taxon>Ecdysozoa</taxon>
        <taxon>Arthropoda</taxon>
        <taxon>Chelicerata</taxon>
        <taxon>Arachnida</taxon>
        <taxon>Araneae</taxon>
        <taxon>Araneomorphae</taxon>
        <taxon>Entelegynae</taxon>
        <taxon>Araneoidea</taxon>
        <taxon>Araneidae</taxon>
        <taxon>Araneus</taxon>
    </lineage>
</organism>
<evidence type="ECO:0000313" key="3">
    <source>
        <dbReference type="Proteomes" id="UP000499080"/>
    </source>
</evidence>
<sequence length="106" mass="11836">MSICDYQTFVYRSFQKLKPPGIGGEIQVSYIFHTCLCNHLAASYVINVWGYKECIKDDTRAGTPLQTSGPHQQEDIWPDGFNRHQTRLHGGSSMESGFLGPSAPKS</sequence>
<dbReference type="Proteomes" id="UP000499080">
    <property type="component" value="Unassembled WGS sequence"/>
</dbReference>
<evidence type="ECO:0000256" key="1">
    <source>
        <dbReference type="SAM" id="MobiDB-lite"/>
    </source>
</evidence>
<name>A0A4Y2IZF5_ARAVE</name>
<dbReference type="AlphaFoldDB" id="A0A4Y2IZF5"/>
<dbReference type="EMBL" id="BGPR01003001">
    <property type="protein sequence ID" value="GBM82286.1"/>
    <property type="molecule type" value="Genomic_DNA"/>
</dbReference>
<comment type="caution">
    <text evidence="2">The sequence shown here is derived from an EMBL/GenBank/DDBJ whole genome shotgun (WGS) entry which is preliminary data.</text>
</comment>
<reference evidence="2 3" key="1">
    <citation type="journal article" date="2019" name="Sci. Rep.">
        <title>Orb-weaving spider Araneus ventricosus genome elucidates the spidroin gene catalogue.</title>
        <authorList>
            <person name="Kono N."/>
            <person name="Nakamura H."/>
            <person name="Ohtoshi R."/>
            <person name="Moran D.A.P."/>
            <person name="Shinohara A."/>
            <person name="Yoshida Y."/>
            <person name="Fujiwara M."/>
            <person name="Mori M."/>
            <person name="Tomita M."/>
            <person name="Arakawa K."/>
        </authorList>
    </citation>
    <scope>NUCLEOTIDE SEQUENCE [LARGE SCALE GENOMIC DNA]</scope>
</reference>
<keyword evidence="3" id="KW-1185">Reference proteome</keyword>
<gene>
    <name evidence="2" type="ORF">AVEN_214684_1</name>
</gene>